<dbReference type="RefSeq" id="XP_066675132.1">
    <property type="nucleotide sequence ID" value="XM_066805359.1"/>
</dbReference>
<proteinExistence type="predicted"/>
<comment type="caution">
    <text evidence="2">The sequence shown here is derived from an EMBL/GenBank/DDBJ whole genome shotgun (WGS) entry which is preliminary data.</text>
</comment>
<sequence length="184" mass="22091">MMPRKKRFRGAQIRMLNAMRILEDDRSRRYRKLCIMRARKLKAKKDEARSQLRDLDEQKRGITGRRSHFQRQSREVLRQLRAADEELYDLEAMKHKLPYHHRRKREIMSLKYDLHEQIDEAHEQMSKADEALHELGQGEYIIKQKERAHDKTSEVVLFGLVDHHDQSLGAIRVVCAVDEYNDHH</sequence>
<dbReference type="Proteomes" id="UP001433268">
    <property type="component" value="Unassembled WGS sequence"/>
</dbReference>
<evidence type="ECO:0000313" key="2">
    <source>
        <dbReference type="EMBL" id="KAK8094359.1"/>
    </source>
</evidence>
<name>A0ABR1XCH2_9PEZI</name>
<feature type="region of interest" description="Disordered" evidence="1">
    <location>
        <begin position="48"/>
        <end position="70"/>
    </location>
</feature>
<reference evidence="2 3" key="1">
    <citation type="submission" date="2023-01" db="EMBL/GenBank/DDBJ databases">
        <title>Analysis of 21 Apiospora genomes using comparative genomics revels a genus with tremendous synthesis potential of carbohydrate active enzymes and secondary metabolites.</title>
        <authorList>
            <person name="Sorensen T."/>
        </authorList>
    </citation>
    <scope>NUCLEOTIDE SEQUENCE [LARGE SCALE GENOMIC DNA]</scope>
    <source>
        <strain evidence="2 3">CBS 114990</strain>
    </source>
</reference>
<evidence type="ECO:0008006" key="4">
    <source>
        <dbReference type="Google" id="ProtNLM"/>
    </source>
</evidence>
<protein>
    <recommendedName>
        <fullName evidence="4">U3 small nucleolar RNA-associated protein 11</fullName>
    </recommendedName>
</protein>
<keyword evidence="3" id="KW-1185">Reference proteome</keyword>
<gene>
    <name evidence="2" type="ORF">PG997_001044</name>
</gene>
<feature type="compositionally biased region" description="Basic and acidic residues" evidence="1">
    <location>
        <begin position="48"/>
        <end position="60"/>
    </location>
</feature>
<organism evidence="2 3">
    <name type="scientific">Apiospora hydei</name>
    <dbReference type="NCBI Taxonomy" id="1337664"/>
    <lineage>
        <taxon>Eukaryota</taxon>
        <taxon>Fungi</taxon>
        <taxon>Dikarya</taxon>
        <taxon>Ascomycota</taxon>
        <taxon>Pezizomycotina</taxon>
        <taxon>Sordariomycetes</taxon>
        <taxon>Xylariomycetidae</taxon>
        <taxon>Amphisphaeriales</taxon>
        <taxon>Apiosporaceae</taxon>
        <taxon>Apiospora</taxon>
    </lineage>
</organism>
<accession>A0ABR1XCH2</accession>
<evidence type="ECO:0000313" key="3">
    <source>
        <dbReference type="Proteomes" id="UP001433268"/>
    </source>
</evidence>
<evidence type="ECO:0000256" key="1">
    <source>
        <dbReference type="SAM" id="MobiDB-lite"/>
    </source>
</evidence>
<dbReference type="EMBL" id="JAQQWN010000002">
    <property type="protein sequence ID" value="KAK8094359.1"/>
    <property type="molecule type" value="Genomic_DNA"/>
</dbReference>
<dbReference type="GeneID" id="92038419"/>